<organism evidence="11 12">
    <name type="scientific">Heliomicrobium undosum</name>
    <dbReference type="NCBI Taxonomy" id="121734"/>
    <lineage>
        <taxon>Bacteria</taxon>
        <taxon>Bacillati</taxon>
        <taxon>Bacillota</taxon>
        <taxon>Clostridia</taxon>
        <taxon>Eubacteriales</taxon>
        <taxon>Heliobacteriaceae</taxon>
        <taxon>Heliomicrobium</taxon>
    </lineage>
</organism>
<dbReference type="GO" id="GO:0046872">
    <property type="term" value="F:metal ion binding"/>
    <property type="evidence" value="ECO:0007669"/>
    <property type="project" value="UniProtKB-KW"/>
</dbReference>
<protein>
    <recommendedName>
        <fullName evidence="4 10">Phosphate propanoyltransferase</fullName>
        <ecNumber evidence="3 10">2.3.1.222</ecNumber>
    </recommendedName>
</protein>
<dbReference type="EMBL" id="WXEY01000009">
    <property type="protein sequence ID" value="MZP30083.1"/>
    <property type="molecule type" value="Genomic_DNA"/>
</dbReference>
<evidence type="ECO:0000256" key="1">
    <source>
        <dbReference type="ARBA" id="ARBA00001947"/>
    </source>
</evidence>
<keyword evidence="7" id="KW-0862">Zinc</keyword>
<dbReference type="UniPathway" id="UPA00621"/>
<evidence type="ECO:0000256" key="3">
    <source>
        <dbReference type="ARBA" id="ARBA00012206"/>
    </source>
</evidence>
<sequence length="213" mass="23094">MEQIITQVVIALQERFPDGEAPPKGIPVGISNRHIHLSTTDAAILFGEGHALTKMKDLKQEGEYAAEETVTLIGPKGVLRGVRVLGPLRGKTQVEISCTDGFTLGINAPVRDSGQTQGAPGISIAGPCGALMLREGVICAARHIHMSPAEAEALRLHDQDRINIESFGPRGVIFKNVLIRVHPKFRLEMHLDVDEANAAGLKNNDPVYLYRPE</sequence>
<evidence type="ECO:0000256" key="8">
    <source>
        <dbReference type="ARBA" id="ARBA00023315"/>
    </source>
</evidence>
<keyword evidence="12" id="KW-1185">Reference proteome</keyword>
<accession>A0A845L1I9</accession>
<keyword evidence="6" id="KW-0479">Metal-binding</keyword>
<dbReference type="InterPro" id="IPR008300">
    <property type="entry name" value="PTAC"/>
</dbReference>
<evidence type="ECO:0000313" key="11">
    <source>
        <dbReference type="EMBL" id="MZP30083.1"/>
    </source>
</evidence>
<dbReference type="PANTHER" id="PTHR39453">
    <property type="entry name" value="PHOSPHATE PROPANOYLTRANSFERASE"/>
    <property type="match status" value="1"/>
</dbReference>
<evidence type="ECO:0000313" key="12">
    <source>
        <dbReference type="Proteomes" id="UP000463470"/>
    </source>
</evidence>
<comment type="cofactor">
    <cofactor evidence="1">
        <name>Zn(2+)</name>
        <dbReference type="ChEBI" id="CHEBI:29105"/>
    </cofactor>
</comment>
<dbReference type="EC" id="2.3.1.222" evidence="3 10"/>
<comment type="pathway">
    <text evidence="10">Polyol metabolism; 1,2-propanediol degradation.</text>
</comment>
<evidence type="ECO:0000256" key="9">
    <source>
        <dbReference type="ARBA" id="ARBA00047589"/>
    </source>
</evidence>
<keyword evidence="5 10" id="KW-0808">Transferase</keyword>
<evidence type="ECO:0000256" key="4">
    <source>
        <dbReference type="ARBA" id="ARBA00020837"/>
    </source>
</evidence>
<keyword evidence="8 10" id="KW-0012">Acyltransferase</keyword>
<dbReference type="GO" id="GO:0016747">
    <property type="term" value="F:acyltransferase activity, transferring groups other than amino-acyl groups"/>
    <property type="evidence" value="ECO:0007669"/>
    <property type="project" value="InterPro"/>
</dbReference>
<dbReference type="GO" id="GO:0051144">
    <property type="term" value="P:1,2-propanediol catabolic process"/>
    <property type="evidence" value="ECO:0007669"/>
    <property type="project" value="UniProtKB-UniPathway"/>
</dbReference>
<comment type="function">
    <text evidence="10">Involved in 1,2-propanediol (1,2-PD) degradation by catalyzing the conversion of propanoyl-CoA to propanoyl-phosphate.</text>
</comment>
<dbReference type="Pfam" id="PF06130">
    <property type="entry name" value="PTAC"/>
    <property type="match status" value="1"/>
</dbReference>
<dbReference type="PANTHER" id="PTHR39453:SF1">
    <property type="entry name" value="PHOSPHATE PROPANOYLTRANSFERASE"/>
    <property type="match status" value="1"/>
</dbReference>
<evidence type="ECO:0000256" key="5">
    <source>
        <dbReference type="ARBA" id="ARBA00022679"/>
    </source>
</evidence>
<reference evidence="11 12" key="1">
    <citation type="submission" date="2020-01" db="EMBL/GenBank/DDBJ databases">
        <title>Whole-genome sequence of Heliobacterium undosum DSM 13378.</title>
        <authorList>
            <person name="Kyndt J.A."/>
            <person name="Meyer T.E."/>
        </authorList>
    </citation>
    <scope>NUCLEOTIDE SEQUENCE [LARGE SCALE GENOMIC DNA]</scope>
    <source>
        <strain evidence="11 12">DSM 13378</strain>
    </source>
</reference>
<comment type="similarity">
    <text evidence="2 10">Belongs to the PduL family.</text>
</comment>
<evidence type="ECO:0000256" key="10">
    <source>
        <dbReference type="PIRNR" id="PIRNR010130"/>
    </source>
</evidence>
<dbReference type="PIRSF" id="PIRSF010130">
    <property type="entry name" value="PduL"/>
    <property type="match status" value="1"/>
</dbReference>
<dbReference type="Proteomes" id="UP000463470">
    <property type="component" value="Unassembled WGS sequence"/>
</dbReference>
<name>A0A845L1I9_9FIRM</name>
<evidence type="ECO:0000256" key="2">
    <source>
        <dbReference type="ARBA" id="ARBA00007342"/>
    </source>
</evidence>
<evidence type="ECO:0000256" key="6">
    <source>
        <dbReference type="ARBA" id="ARBA00022723"/>
    </source>
</evidence>
<gene>
    <name evidence="11" type="primary">pduL</name>
    <name evidence="11" type="ORF">GTO91_10230</name>
</gene>
<proteinExistence type="inferred from homology"/>
<comment type="caution">
    <text evidence="11">The sequence shown here is derived from an EMBL/GenBank/DDBJ whole genome shotgun (WGS) entry which is preliminary data.</text>
</comment>
<dbReference type="OrthoDB" id="9784365at2"/>
<dbReference type="AlphaFoldDB" id="A0A845L1I9"/>
<comment type="catalytic activity">
    <reaction evidence="9 10">
        <text>propanoyl-CoA + phosphate = propanoyl phosphate + CoA</text>
        <dbReference type="Rhea" id="RHEA:28046"/>
        <dbReference type="ChEBI" id="CHEBI:43474"/>
        <dbReference type="ChEBI" id="CHEBI:57287"/>
        <dbReference type="ChEBI" id="CHEBI:57392"/>
        <dbReference type="ChEBI" id="CHEBI:58933"/>
        <dbReference type="EC" id="2.3.1.222"/>
    </reaction>
</comment>
<evidence type="ECO:0000256" key="7">
    <source>
        <dbReference type="ARBA" id="ARBA00022833"/>
    </source>
</evidence>
<dbReference type="NCBIfam" id="NF011652">
    <property type="entry name" value="PRK15070.1"/>
    <property type="match status" value="1"/>
</dbReference>